<evidence type="ECO:0000313" key="3">
    <source>
        <dbReference type="EnsemblPlants" id="AES89492"/>
    </source>
</evidence>
<keyword evidence="1" id="KW-0472">Membrane</keyword>
<reference evidence="2 4" key="2">
    <citation type="journal article" date="2014" name="BMC Genomics">
        <title>An improved genome release (version Mt4.0) for the model legume Medicago truncatula.</title>
        <authorList>
            <person name="Tang H."/>
            <person name="Krishnakumar V."/>
            <person name="Bidwell S."/>
            <person name="Rosen B."/>
            <person name="Chan A."/>
            <person name="Zhou S."/>
            <person name="Gentzbittel L."/>
            <person name="Childs K.L."/>
            <person name="Yandell M."/>
            <person name="Gundlach H."/>
            <person name="Mayer K.F."/>
            <person name="Schwartz D.C."/>
            <person name="Town C.D."/>
        </authorList>
    </citation>
    <scope>GENOME REANNOTATION</scope>
    <source>
        <strain evidence="3 4">cv. Jemalong A17</strain>
    </source>
</reference>
<proteinExistence type="predicted"/>
<dbReference type="Proteomes" id="UP000002051">
    <property type="component" value="Chromosome 4"/>
</dbReference>
<dbReference type="EnsemblPlants" id="AES89492">
    <property type="protein sequence ID" value="AES89492"/>
    <property type="gene ID" value="MTR_4g076070"/>
</dbReference>
<keyword evidence="1 2" id="KW-0812">Transmembrane</keyword>
<dbReference type="EMBL" id="CM001220">
    <property type="protein sequence ID" value="AES89492.1"/>
    <property type="molecule type" value="Genomic_DNA"/>
</dbReference>
<keyword evidence="1" id="KW-1133">Transmembrane helix</keyword>
<feature type="transmembrane region" description="Helical" evidence="1">
    <location>
        <begin position="31"/>
        <end position="50"/>
    </location>
</feature>
<gene>
    <name evidence="2" type="ordered locus">MTR_4g076070</name>
</gene>
<evidence type="ECO:0000313" key="4">
    <source>
        <dbReference type="Proteomes" id="UP000002051"/>
    </source>
</evidence>
<dbReference type="AlphaFoldDB" id="G7JPM5"/>
<reference evidence="3" key="3">
    <citation type="submission" date="2015-04" db="UniProtKB">
        <authorList>
            <consortium name="EnsemblPlants"/>
        </authorList>
    </citation>
    <scope>IDENTIFICATION</scope>
    <source>
        <strain evidence="3">cv. Jemalong A17</strain>
    </source>
</reference>
<name>G7JPM5_MEDTR</name>
<sequence>MSASMEEECNKLIMKSINNNHMNEYPITIDLHILPLFLIFLTYMVTLLLVKSLNVNGHKYGLDLVFMLSLV</sequence>
<organism evidence="2 4">
    <name type="scientific">Medicago truncatula</name>
    <name type="common">Barrel medic</name>
    <name type="synonym">Medicago tribuloides</name>
    <dbReference type="NCBI Taxonomy" id="3880"/>
    <lineage>
        <taxon>Eukaryota</taxon>
        <taxon>Viridiplantae</taxon>
        <taxon>Streptophyta</taxon>
        <taxon>Embryophyta</taxon>
        <taxon>Tracheophyta</taxon>
        <taxon>Spermatophyta</taxon>
        <taxon>Magnoliopsida</taxon>
        <taxon>eudicotyledons</taxon>
        <taxon>Gunneridae</taxon>
        <taxon>Pentapetalae</taxon>
        <taxon>rosids</taxon>
        <taxon>fabids</taxon>
        <taxon>Fabales</taxon>
        <taxon>Fabaceae</taxon>
        <taxon>Papilionoideae</taxon>
        <taxon>50 kb inversion clade</taxon>
        <taxon>NPAAA clade</taxon>
        <taxon>Hologalegina</taxon>
        <taxon>IRL clade</taxon>
        <taxon>Trifolieae</taxon>
        <taxon>Medicago</taxon>
    </lineage>
</organism>
<dbReference type="PaxDb" id="3880-AES89492"/>
<keyword evidence="4" id="KW-1185">Reference proteome</keyword>
<protein>
    <submittedName>
        <fullName evidence="2">Transmembrane protein, putative</fullName>
    </submittedName>
</protein>
<accession>G7JPM5</accession>
<reference evidence="2 4" key="1">
    <citation type="journal article" date="2011" name="Nature">
        <title>The Medicago genome provides insight into the evolution of rhizobial symbioses.</title>
        <authorList>
            <person name="Young N.D."/>
            <person name="Debelle F."/>
            <person name="Oldroyd G.E."/>
            <person name="Geurts R."/>
            <person name="Cannon S.B."/>
            <person name="Udvardi M.K."/>
            <person name="Benedito V.A."/>
            <person name="Mayer K.F."/>
            <person name="Gouzy J."/>
            <person name="Schoof H."/>
            <person name="Van de Peer Y."/>
            <person name="Proost S."/>
            <person name="Cook D.R."/>
            <person name="Meyers B.C."/>
            <person name="Spannagl M."/>
            <person name="Cheung F."/>
            <person name="De Mita S."/>
            <person name="Krishnakumar V."/>
            <person name="Gundlach H."/>
            <person name="Zhou S."/>
            <person name="Mudge J."/>
            <person name="Bharti A.K."/>
            <person name="Murray J.D."/>
            <person name="Naoumkina M.A."/>
            <person name="Rosen B."/>
            <person name="Silverstein K.A."/>
            <person name="Tang H."/>
            <person name="Rombauts S."/>
            <person name="Zhao P.X."/>
            <person name="Zhou P."/>
            <person name="Barbe V."/>
            <person name="Bardou P."/>
            <person name="Bechner M."/>
            <person name="Bellec A."/>
            <person name="Berger A."/>
            <person name="Berges H."/>
            <person name="Bidwell S."/>
            <person name="Bisseling T."/>
            <person name="Choisne N."/>
            <person name="Couloux A."/>
            <person name="Denny R."/>
            <person name="Deshpande S."/>
            <person name="Dai X."/>
            <person name="Doyle J.J."/>
            <person name="Dudez A.M."/>
            <person name="Farmer A.D."/>
            <person name="Fouteau S."/>
            <person name="Franken C."/>
            <person name="Gibelin C."/>
            <person name="Gish J."/>
            <person name="Goldstein S."/>
            <person name="Gonzalez A.J."/>
            <person name="Green P.J."/>
            <person name="Hallab A."/>
            <person name="Hartog M."/>
            <person name="Hua A."/>
            <person name="Humphray S.J."/>
            <person name="Jeong D.H."/>
            <person name="Jing Y."/>
            <person name="Jocker A."/>
            <person name="Kenton S.M."/>
            <person name="Kim D.J."/>
            <person name="Klee K."/>
            <person name="Lai H."/>
            <person name="Lang C."/>
            <person name="Lin S."/>
            <person name="Macmil S.L."/>
            <person name="Magdelenat G."/>
            <person name="Matthews L."/>
            <person name="McCorrison J."/>
            <person name="Monaghan E.L."/>
            <person name="Mun J.H."/>
            <person name="Najar F.Z."/>
            <person name="Nicholson C."/>
            <person name="Noirot C."/>
            <person name="O'Bleness M."/>
            <person name="Paule C.R."/>
            <person name="Poulain J."/>
            <person name="Prion F."/>
            <person name="Qin B."/>
            <person name="Qu C."/>
            <person name="Retzel E.F."/>
            <person name="Riddle C."/>
            <person name="Sallet E."/>
            <person name="Samain S."/>
            <person name="Samson N."/>
            <person name="Sanders I."/>
            <person name="Saurat O."/>
            <person name="Scarpelli C."/>
            <person name="Schiex T."/>
            <person name="Segurens B."/>
            <person name="Severin A.J."/>
            <person name="Sherrier D.J."/>
            <person name="Shi R."/>
            <person name="Sims S."/>
            <person name="Singer S.R."/>
            <person name="Sinharoy S."/>
            <person name="Sterck L."/>
            <person name="Viollet A."/>
            <person name="Wang B.B."/>
            <person name="Wang K."/>
            <person name="Wang M."/>
            <person name="Wang X."/>
            <person name="Warfsmann J."/>
            <person name="Weissenbach J."/>
            <person name="White D.D."/>
            <person name="White J.D."/>
            <person name="Wiley G.B."/>
            <person name="Wincker P."/>
            <person name="Xing Y."/>
            <person name="Yang L."/>
            <person name="Yao Z."/>
            <person name="Ying F."/>
            <person name="Zhai J."/>
            <person name="Zhou L."/>
            <person name="Zuber A."/>
            <person name="Denarie J."/>
            <person name="Dixon R.A."/>
            <person name="May G.D."/>
            <person name="Schwartz D.C."/>
            <person name="Rogers J."/>
            <person name="Quetier F."/>
            <person name="Town C.D."/>
            <person name="Roe B.A."/>
        </authorList>
    </citation>
    <scope>NUCLEOTIDE SEQUENCE [LARGE SCALE GENOMIC DNA]</scope>
    <source>
        <strain evidence="2">A17</strain>
        <strain evidence="3 4">cv. Jemalong A17</strain>
    </source>
</reference>
<dbReference type="HOGENOM" id="CLU_2743816_0_0_1"/>
<evidence type="ECO:0000256" key="1">
    <source>
        <dbReference type="SAM" id="Phobius"/>
    </source>
</evidence>
<evidence type="ECO:0000313" key="2">
    <source>
        <dbReference type="EMBL" id="AES89492.1"/>
    </source>
</evidence>